<dbReference type="Pfam" id="PF00011">
    <property type="entry name" value="HSP20"/>
    <property type="match status" value="1"/>
</dbReference>
<reference evidence="4" key="1">
    <citation type="submission" date="2023-07" db="EMBL/GenBank/DDBJ databases">
        <authorList>
            <consortium name="CYATHOMIX"/>
        </authorList>
    </citation>
    <scope>NUCLEOTIDE SEQUENCE</scope>
    <source>
        <strain evidence="4">N/A</strain>
    </source>
</reference>
<dbReference type="PANTHER" id="PTHR45640:SF35">
    <property type="entry name" value="HEAT SHOCK PROTEIN HSP-12.2"/>
    <property type="match status" value="1"/>
</dbReference>
<dbReference type="GO" id="GO:0042026">
    <property type="term" value="P:protein refolding"/>
    <property type="evidence" value="ECO:0007669"/>
    <property type="project" value="TreeGrafter"/>
</dbReference>
<dbReference type="SUPFAM" id="SSF49764">
    <property type="entry name" value="HSP20-like chaperones"/>
    <property type="match status" value="1"/>
</dbReference>
<gene>
    <name evidence="4" type="ORF">CYNAS_LOCUS15169</name>
</gene>
<dbReference type="InterPro" id="IPR002068">
    <property type="entry name" value="A-crystallin/Hsp20_dom"/>
</dbReference>
<feature type="domain" description="SHSP" evidence="3">
    <location>
        <begin position="15"/>
        <end position="112"/>
    </location>
</feature>
<evidence type="ECO:0000259" key="3">
    <source>
        <dbReference type="PROSITE" id="PS01031"/>
    </source>
</evidence>
<dbReference type="Proteomes" id="UP001176961">
    <property type="component" value="Unassembled WGS sequence"/>
</dbReference>
<dbReference type="Gene3D" id="2.60.40.790">
    <property type="match status" value="1"/>
</dbReference>
<dbReference type="PROSITE" id="PS01031">
    <property type="entry name" value="SHSP"/>
    <property type="match status" value="1"/>
</dbReference>
<keyword evidence="5" id="KW-1185">Reference proteome</keyword>
<protein>
    <recommendedName>
        <fullName evidence="3">SHSP domain-containing protein</fullName>
    </recommendedName>
</protein>
<dbReference type="AlphaFoldDB" id="A0AA36M982"/>
<evidence type="ECO:0000313" key="4">
    <source>
        <dbReference type="EMBL" id="CAJ0603186.1"/>
    </source>
</evidence>
<dbReference type="InterPro" id="IPR008978">
    <property type="entry name" value="HSP20-like_chaperone"/>
</dbReference>
<evidence type="ECO:0000256" key="1">
    <source>
        <dbReference type="PROSITE-ProRule" id="PRU00285"/>
    </source>
</evidence>
<dbReference type="GO" id="GO:0009408">
    <property type="term" value="P:response to heat"/>
    <property type="evidence" value="ECO:0007669"/>
    <property type="project" value="TreeGrafter"/>
</dbReference>
<dbReference type="GO" id="GO:0051082">
    <property type="term" value="F:unfolded protein binding"/>
    <property type="evidence" value="ECO:0007669"/>
    <property type="project" value="TreeGrafter"/>
</dbReference>
<sequence>MAAADIVVKRDKVWDWPLQKNDEFVKVVEDSTHFEVGLDARLFSPKEIQVKMIGEDLIQVKMEHEAQKGDVTNVSRNIMRCYRLPDGADPSTLKSNLDDSGILHISAMKKTN</sequence>
<accession>A0AA36M982</accession>
<evidence type="ECO:0000256" key="2">
    <source>
        <dbReference type="RuleBase" id="RU003616"/>
    </source>
</evidence>
<dbReference type="CDD" id="cd06526">
    <property type="entry name" value="metazoan_ACD"/>
    <property type="match status" value="1"/>
</dbReference>
<dbReference type="InterPro" id="IPR001436">
    <property type="entry name" value="Alpha-crystallin/sHSP_animal"/>
</dbReference>
<name>A0AA36M982_CYLNA</name>
<comment type="similarity">
    <text evidence="1 2">Belongs to the small heat shock protein (HSP20) family.</text>
</comment>
<proteinExistence type="inferred from homology"/>
<dbReference type="EMBL" id="CATQJL010000305">
    <property type="protein sequence ID" value="CAJ0603186.1"/>
    <property type="molecule type" value="Genomic_DNA"/>
</dbReference>
<comment type="caution">
    <text evidence="4">The sequence shown here is derived from an EMBL/GenBank/DDBJ whole genome shotgun (WGS) entry which is preliminary data.</text>
</comment>
<evidence type="ECO:0000313" key="5">
    <source>
        <dbReference type="Proteomes" id="UP001176961"/>
    </source>
</evidence>
<dbReference type="GO" id="GO:0005737">
    <property type="term" value="C:cytoplasm"/>
    <property type="evidence" value="ECO:0007669"/>
    <property type="project" value="TreeGrafter"/>
</dbReference>
<organism evidence="4 5">
    <name type="scientific">Cylicocyclus nassatus</name>
    <name type="common">Nematode worm</name>
    <dbReference type="NCBI Taxonomy" id="53992"/>
    <lineage>
        <taxon>Eukaryota</taxon>
        <taxon>Metazoa</taxon>
        <taxon>Ecdysozoa</taxon>
        <taxon>Nematoda</taxon>
        <taxon>Chromadorea</taxon>
        <taxon>Rhabditida</taxon>
        <taxon>Rhabditina</taxon>
        <taxon>Rhabditomorpha</taxon>
        <taxon>Strongyloidea</taxon>
        <taxon>Strongylidae</taxon>
        <taxon>Cylicocyclus</taxon>
    </lineage>
</organism>
<dbReference type="PANTHER" id="PTHR45640">
    <property type="entry name" value="HEAT SHOCK PROTEIN HSP-12.2-RELATED"/>
    <property type="match status" value="1"/>
</dbReference>
<dbReference type="GO" id="GO:0005634">
    <property type="term" value="C:nucleus"/>
    <property type="evidence" value="ECO:0007669"/>
    <property type="project" value="TreeGrafter"/>
</dbReference>
<dbReference type="PRINTS" id="PR00299">
    <property type="entry name" value="ACRYSTALLIN"/>
</dbReference>